<name>A0A9D2HSD4_9BACE</name>
<dbReference type="InterPro" id="IPR012944">
    <property type="entry name" value="SusD_RagB_dom"/>
</dbReference>
<evidence type="ECO:0000256" key="1">
    <source>
        <dbReference type="ARBA" id="ARBA00004442"/>
    </source>
</evidence>
<dbReference type="EMBL" id="DWZE01000059">
    <property type="protein sequence ID" value="HJA83233.1"/>
    <property type="molecule type" value="Genomic_DNA"/>
</dbReference>
<protein>
    <submittedName>
        <fullName evidence="9">RagB/SusD family nutrient uptake outer membrane protein</fullName>
    </submittedName>
</protein>
<dbReference type="Pfam" id="PF14322">
    <property type="entry name" value="SusD-like_3"/>
    <property type="match status" value="1"/>
</dbReference>
<dbReference type="Proteomes" id="UP000823860">
    <property type="component" value="Unassembled WGS sequence"/>
</dbReference>
<accession>A0A9D2HSD4</accession>
<evidence type="ECO:0000313" key="10">
    <source>
        <dbReference type="Proteomes" id="UP000823860"/>
    </source>
</evidence>
<dbReference type="PROSITE" id="PS51257">
    <property type="entry name" value="PROKAR_LIPOPROTEIN"/>
    <property type="match status" value="1"/>
</dbReference>
<keyword evidence="5" id="KW-0998">Cell outer membrane</keyword>
<dbReference type="SUPFAM" id="SSF48452">
    <property type="entry name" value="TPR-like"/>
    <property type="match status" value="1"/>
</dbReference>
<gene>
    <name evidence="9" type="ORF">H9785_04605</name>
</gene>
<comment type="caution">
    <text evidence="9">The sequence shown here is derived from an EMBL/GenBank/DDBJ whole genome shotgun (WGS) entry which is preliminary data.</text>
</comment>
<feature type="domain" description="RagB/SusD" evidence="7">
    <location>
        <begin position="364"/>
        <end position="462"/>
    </location>
</feature>
<comment type="similarity">
    <text evidence="2">Belongs to the SusD family.</text>
</comment>
<reference evidence="9" key="1">
    <citation type="journal article" date="2021" name="PeerJ">
        <title>Extensive microbial diversity within the chicken gut microbiome revealed by metagenomics and culture.</title>
        <authorList>
            <person name="Gilroy R."/>
            <person name="Ravi A."/>
            <person name="Getino M."/>
            <person name="Pursley I."/>
            <person name="Horton D.L."/>
            <person name="Alikhan N.F."/>
            <person name="Baker D."/>
            <person name="Gharbi K."/>
            <person name="Hall N."/>
            <person name="Watson M."/>
            <person name="Adriaenssens E.M."/>
            <person name="Foster-Nyarko E."/>
            <person name="Jarju S."/>
            <person name="Secka A."/>
            <person name="Antonio M."/>
            <person name="Oren A."/>
            <person name="Chaudhuri R.R."/>
            <person name="La Ragione R."/>
            <person name="Hildebrand F."/>
            <person name="Pallen M.J."/>
        </authorList>
    </citation>
    <scope>NUCLEOTIDE SEQUENCE</scope>
    <source>
        <strain evidence="9">ChiHecec1B25-7008</strain>
    </source>
</reference>
<dbReference type="Gene3D" id="1.25.40.390">
    <property type="match status" value="1"/>
</dbReference>
<keyword evidence="4" id="KW-0472">Membrane</keyword>
<evidence type="ECO:0000313" key="9">
    <source>
        <dbReference type="EMBL" id="HJA83233.1"/>
    </source>
</evidence>
<feature type="signal peptide" evidence="6">
    <location>
        <begin position="1"/>
        <end position="23"/>
    </location>
</feature>
<feature type="domain" description="SusD-like N-terminal" evidence="8">
    <location>
        <begin position="83"/>
        <end position="229"/>
    </location>
</feature>
<dbReference type="InterPro" id="IPR033985">
    <property type="entry name" value="SusD-like_N"/>
</dbReference>
<dbReference type="AlphaFoldDB" id="A0A9D2HSD4"/>
<feature type="chain" id="PRO_5038516416" evidence="6">
    <location>
        <begin position="24"/>
        <end position="498"/>
    </location>
</feature>
<evidence type="ECO:0000256" key="5">
    <source>
        <dbReference type="ARBA" id="ARBA00023237"/>
    </source>
</evidence>
<dbReference type="Pfam" id="PF07980">
    <property type="entry name" value="SusD_RagB"/>
    <property type="match status" value="1"/>
</dbReference>
<keyword evidence="3 6" id="KW-0732">Signal</keyword>
<organism evidence="9 10">
    <name type="scientific">Candidatus Bacteroides intestinavium</name>
    <dbReference type="NCBI Taxonomy" id="2838469"/>
    <lineage>
        <taxon>Bacteria</taxon>
        <taxon>Pseudomonadati</taxon>
        <taxon>Bacteroidota</taxon>
        <taxon>Bacteroidia</taxon>
        <taxon>Bacteroidales</taxon>
        <taxon>Bacteroidaceae</taxon>
        <taxon>Bacteroides</taxon>
    </lineage>
</organism>
<proteinExistence type="inferred from homology"/>
<reference evidence="9" key="2">
    <citation type="submission" date="2021-04" db="EMBL/GenBank/DDBJ databases">
        <authorList>
            <person name="Gilroy R."/>
        </authorList>
    </citation>
    <scope>NUCLEOTIDE SEQUENCE</scope>
    <source>
        <strain evidence="9">ChiHecec1B25-7008</strain>
    </source>
</reference>
<evidence type="ECO:0000256" key="2">
    <source>
        <dbReference type="ARBA" id="ARBA00006275"/>
    </source>
</evidence>
<evidence type="ECO:0000256" key="3">
    <source>
        <dbReference type="ARBA" id="ARBA00022729"/>
    </source>
</evidence>
<dbReference type="InterPro" id="IPR011990">
    <property type="entry name" value="TPR-like_helical_dom_sf"/>
</dbReference>
<dbReference type="GO" id="GO:0009279">
    <property type="term" value="C:cell outer membrane"/>
    <property type="evidence" value="ECO:0007669"/>
    <property type="project" value="UniProtKB-SubCell"/>
</dbReference>
<evidence type="ECO:0000259" key="8">
    <source>
        <dbReference type="Pfam" id="PF14322"/>
    </source>
</evidence>
<comment type="subcellular location">
    <subcellularLocation>
        <location evidence="1">Cell outer membrane</location>
    </subcellularLocation>
</comment>
<sequence>MKKIYLSACAVSALFGLFTSCMDLEPEDYSNINTTIFPQTEADAMALMTANVYATFRNNSYGGIFNNATGVQTIGEMTTDLGACCWGGTAWVPLQQHLWDSNHQYSTINYTNFAKDLGKMLLTQDRIKDIPMDENVKARFEAEIHLGRGWLGYLLWDFYGPVPLATLEELNNPLNDVIVPRASEDEMKSFIETELKAAIESSALPTKASADEYGRFDKGLAYTVLMKYYMEAGEWANAEACGRELMKPEYGYDLMEHYADIFTLENEQNKEIIFACVEQRGVSLQLWHDHALPGNYPVTNTAIQRWDGYKVPWAFYHTFESGDERLQSLVGEYVGSDGVEFNEAYDKTIHSTIYGQGAVPVKYGEDPNSTGDGSQIDWIVYRYADVLTLLAEAIVRNGNAVTQEAVDLLNKIRTRATLQPRTLSDYPDVQAFLDDVLLERGHELWWEGNRRTDLIRHGKFVQSAIDRGEQSADYRTRFAIPQSVINEGKGKIAQNEGY</sequence>
<evidence type="ECO:0000259" key="7">
    <source>
        <dbReference type="Pfam" id="PF07980"/>
    </source>
</evidence>
<evidence type="ECO:0000256" key="4">
    <source>
        <dbReference type="ARBA" id="ARBA00023136"/>
    </source>
</evidence>
<evidence type="ECO:0000256" key="6">
    <source>
        <dbReference type="SAM" id="SignalP"/>
    </source>
</evidence>